<organism evidence="5 6">
    <name type="scientific">Methylobacterium longum</name>
    <dbReference type="NCBI Taxonomy" id="767694"/>
    <lineage>
        <taxon>Bacteria</taxon>
        <taxon>Pseudomonadati</taxon>
        <taxon>Pseudomonadota</taxon>
        <taxon>Alphaproteobacteria</taxon>
        <taxon>Hyphomicrobiales</taxon>
        <taxon>Methylobacteriaceae</taxon>
        <taxon>Methylobacterium</taxon>
    </lineage>
</organism>
<evidence type="ECO:0000256" key="2">
    <source>
        <dbReference type="ARBA" id="ARBA00022643"/>
    </source>
</evidence>
<keyword evidence="6" id="KW-1185">Reference proteome</keyword>
<dbReference type="EMBL" id="JAUFPT010000116">
    <property type="protein sequence ID" value="MDN3574843.1"/>
    <property type="molecule type" value="Genomic_DNA"/>
</dbReference>
<dbReference type="PANTHER" id="PTHR47429:SF2">
    <property type="entry name" value="PROTEIN TWIN LOV 1"/>
    <property type="match status" value="1"/>
</dbReference>
<name>A0ABT8B023_9HYPH</name>
<keyword evidence="2" id="KW-0288">FMN</keyword>
<protein>
    <submittedName>
        <fullName evidence="5">PAS domain-containing protein</fullName>
    </submittedName>
</protein>
<dbReference type="Proteomes" id="UP001244297">
    <property type="component" value="Unassembled WGS sequence"/>
</dbReference>
<evidence type="ECO:0000313" key="6">
    <source>
        <dbReference type="Proteomes" id="UP001244297"/>
    </source>
</evidence>
<dbReference type="SUPFAM" id="SSF55785">
    <property type="entry name" value="PYP-like sensor domain (PAS domain)"/>
    <property type="match status" value="1"/>
</dbReference>
<dbReference type="InterPro" id="IPR000014">
    <property type="entry name" value="PAS"/>
</dbReference>
<dbReference type="PANTHER" id="PTHR47429">
    <property type="entry name" value="PROTEIN TWIN LOV 1"/>
    <property type="match status" value="1"/>
</dbReference>
<sequence>MDTQNIPAELHAYFESSHIALALASVAPDNPLLLVNSPFHRLTGYDNADVIGLNCRLLQRDAENREARVKIHAFLEDERVDAVRTSIVNFRKDGRPFVNLLYMSKLKALSGEVRFLFASQFDVSRSQPELLSAYDAELGRTLSRLSPTLAESGLVIEGSLRTIANTVATVAQAKLTLADLNAPGFP</sequence>
<keyword evidence="3" id="KW-0157">Chromophore</keyword>
<dbReference type="Pfam" id="PF13426">
    <property type="entry name" value="PAS_9"/>
    <property type="match status" value="1"/>
</dbReference>
<proteinExistence type="predicted"/>
<dbReference type="RefSeq" id="WP_238291644.1">
    <property type="nucleotide sequence ID" value="NZ_BPQS01000042.1"/>
</dbReference>
<evidence type="ECO:0000256" key="3">
    <source>
        <dbReference type="ARBA" id="ARBA00022991"/>
    </source>
</evidence>
<keyword evidence="1" id="KW-0285">Flavoprotein</keyword>
<accession>A0ABT8B023</accession>
<dbReference type="InterPro" id="IPR035965">
    <property type="entry name" value="PAS-like_dom_sf"/>
</dbReference>
<feature type="domain" description="PAS" evidence="4">
    <location>
        <begin position="26"/>
        <end position="124"/>
    </location>
</feature>
<dbReference type="NCBIfam" id="TIGR00229">
    <property type="entry name" value="sensory_box"/>
    <property type="match status" value="1"/>
</dbReference>
<reference evidence="6" key="1">
    <citation type="journal article" date="2019" name="Int. J. Syst. Evol. Microbiol.">
        <title>The Global Catalogue of Microorganisms (GCM) 10K type strain sequencing project: providing services to taxonomists for standard genome sequencing and annotation.</title>
        <authorList>
            <consortium name="The Broad Institute Genomics Platform"/>
            <consortium name="The Broad Institute Genome Sequencing Center for Infectious Disease"/>
            <person name="Wu L."/>
            <person name="Ma J."/>
        </authorList>
    </citation>
    <scope>NUCLEOTIDE SEQUENCE [LARGE SCALE GENOMIC DNA]</scope>
    <source>
        <strain evidence="6">CECT 7806</strain>
    </source>
</reference>
<gene>
    <name evidence="5" type="ORF">QWZ18_30145</name>
</gene>
<comment type="caution">
    <text evidence="5">The sequence shown here is derived from an EMBL/GenBank/DDBJ whole genome shotgun (WGS) entry which is preliminary data.</text>
</comment>
<dbReference type="Gene3D" id="3.30.450.20">
    <property type="entry name" value="PAS domain"/>
    <property type="match status" value="1"/>
</dbReference>
<evidence type="ECO:0000313" key="5">
    <source>
        <dbReference type="EMBL" id="MDN3574843.1"/>
    </source>
</evidence>
<evidence type="ECO:0000256" key="1">
    <source>
        <dbReference type="ARBA" id="ARBA00022630"/>
    </source>
</evidence>
<evidence type="ECO:0000259" key="4">
    <source>
        <dbReference type="Pfam" id="PF13426"/>
    </source>
</evidence>